<evidence type="ECO:0000256" key="5">
    <source>
        <dbReference type="PROSITE-ProRule" id="PRU10137"/>
    </source>
</evidence>
<evidence type="ECO:0000259" key="6">
    <source>
        <dbReference type="PROSITE" id="PS51736"/>
    </source>
</evidence>
<dbReference type="SMART" id="SM00857">
    <property type="entry name" value="Resolvase"/>
    <property type="match status" value="1"/>
</dbReference>
<dbReference type="Pfam" id="PF02796">
    <property type="entry name" value="HTH_7"/>
    <property type="match status" value="1"/>
</dbReference>
<keyword evidence="4" id="KW-0233">DNA recombination</keyword>
<dbReference type="RefSeq" id="WP_305995940.1">
    <property type="nucleotide sequence ID" value="NZ_JAVALS010000003.1"/>
</dbReference>
<reference evidence="7 8" key="1">
    <citation type="submission" date="2023-08" db="EMBL/GenBank/DDBJ databases">
        <title>Arthrobacter horti sp. nov., isolated from forest soil.</title>
        <authorList>
            <person name="Park M."/>
        </authorList>
    </citation>
    <scope>NUCLEOTIDE SEQUENCE [LARGE SCALE GENOMIC DNA]</scope>
    <source>
        <strain evidence="7 8">YJM1</strain>
    </source>
</reference>
<dbReference type="PROSITE" id="PS51736">
    <property type="entry name" value="RECOMBINASES_3"/>
    <property type="match status" value="1"/>
</dbReference>
<dbReference type="SUPFAM" id="SSF46689">
    <property type="entry name" value="Homeodomain-like"/>
    <property type="match status" value="1"/>
</dbReference>
<evidence type="ECO:0000256" key="4">
    <source>
        <dbReference type="ARBA" id="ARBA00023172"/>
    </source>
</evidence>
<sequence length="190" mass="21033">MSTKIGYARVSTDEQDLEAQREQLARLGVEPEYLYFDEGLSGKSRQRPGLEGALKALRPHDMFVVTKLDRLGRSARDLGDIAQELQSRGITLSLGGKPYDPTDPMDKLFFGMLGLFAEFERDLISARTKEALAVPERRAKMTGRQPKLSAAQKRQVVRLHAEGEHSPAEIGAMFGVSRQTVYRVVADAAG</sequence>
<keyword evidence="8" id="KW-1185">Reference proteome</keyword>
<dbReference type="EMBL" id="JAVALS010000003">
    <property type="protein sequence ID" value="MDP5226894.1"/>
    <property type="molecule type" value="Genomic_DNA"/>
</dbReference>
<keyword evidence="3" id="KW-0238">DNA-binding</keyword>
<dbReference type="InterPro" id="IPR006119">
    <property type="entry name" value="Resolv_N"/>
</dbReference>
<dbReference type="InterPro" id="IPR006118">
    <property type="entry name" value="Recombinase_CS"/>
</dbReference>
<dbReference type="Gene3D" id="1.10.10.60">
    <property type="entry name" value="Homeodomain-like"/>
    <property type="match status" value="1"/>
</dbReference>
<dbReference type="CDD" id="cd03768">
    <property type="entry name" value="SR_ResInv"/>
    <property type="match status" value="1"/>
</dbReference>
<gene>
    <name evidence="7" type="ORF">Q9R02_07005</name>
</gene>
<accession>A0ABT9INZ5</accession>
<evidence type="ECO:0000256" key="2">
    <source>
        <dbReference type="ARBA" id="ARBA00022908"/>
    </source>
</evidence>
<dbReference type="Proteomes" id="UP001232725">
    <property type="component" value="Unassembled WGS sequence"/>
</dbReference>
<dbReference type="InterPro" id="IPR050639">
    <property type="entry name" value="SSR_resolvase"/>
</dbReference>
<dbReference type="InterPro" id="IPR006120">
    <property type="entry name" value="Resolvase_HTH_dom"/>
</dbReference>
<evidence type="ECO:0000256" key="3">
    <source>
        <dbReference type="ARBA" id="ARBA00023125"/>
    </source>
</evidence>
<name>A0ABT9INZ5_9MICC</name>
<feature type="active site" description="O-(5'-phospho-DNA)-serine intermediate" evidence="5">
    <location>
        <position position="11"/>
    </location>
</feature>
<evidence type="ECO:0000313" key="8">
    <source>
        <dbReference type="Proteomes" id="UP001232725"/>
    </source>
</evidence>
<dbReference type="PANTHER" id="PTHR30461:SF2">
    <property type="entry name" value="SERINE RECOMBINASE PINE-RELATED"/>
    <property type="match status" value="1"/>
</dbReference>
<dbReference type="SUPFAM" id="SSF53041">
    <property type="entry name" value="Resolvase-like"/>
    <property type="match status" value="1"/>
</dbReference>
<dbReference type="Pfam" id="PF00239">
    <property type="entry name" value="Resolvase"/>
    <property type="match status" value="1"/>
</dbReference>
<evidence type="ECO:0000313" key="7">
    <source>
        <dbReference type="EMBL" id="MDP5226894.1"/>
    </source>
</evidence>
<evidence type="ECO:0000256" key="1">
    <source>
        <dbReference type="ARBA" id="ARBA00009913"/>
    </source>
</evidence>
<keyword evidence="2" id="KW-0229">DNA integration</keyword>
<dbReference type="PROSITE" id="PS00397">
    <property type="entry name" value="RECOMBINASES_1"/>
    <property type="match status" value="1"/>
</dbReference>
<dbReference type="Gene3D" id="3.40.50.1390">
    <property type="entry name" value="Resolvase, N-terminal catalytic domain"/>
    <property type="match status" value="1"/>
</dbReference>
<organism evidence="7 8">
    <name type="scientific">Arthrobacter horti</name>
    <dbReference type="NCBI Taxonomy" id="3068273"/>
    <lineage>
        <taxon>Bacteria</taxon>
        <taxon>Bacillati</taxon>
        <taxon>Actinomycetota</taxon>
        <taxon>Actinomycetes</taxon>
        <taxon>Micrococcales</taxon>
        <taxon>Micrococcaceae</taxon>
        <taxon>Arthrobacter</taxon>
    </lineage>
</organism>
<protein>
    <submittedName>
        <fullName evidence="7">Recombinase family protein</fullName>
    </submittedName>
</protein>
<proteinExistence type="inferred from homology"/>
<dbReference type="InterPro" id="IPR036162">
    <property type="entry name" value="Resolvase-like_N_sf"/>
</dbReference>
<comment type="similarity">
    <text evidence="1">Belongs to the site-specific recombinase resolvase family.</text>
</comment>
<dbReference type="InterPro" id="IPR009057">
    <property type="entry name" value="Homeodomain-like_sf"/>
</dbReference>
<dbReference type="PANTHER" id="PTHR30461">
    <property type="entry name" value="DNA-INVERTASE FROM LAMBDOID PROPHAGE"/>
    <property type="match status" value="1"/>
</dbReference>
<dbReference type="CDD" id="cd00569">
    <property type="entry name" value="HTH_Hin_like"/>
    <property type="match status" value="1"/>
</dbReference>
<feature type="domain" description="Resolvase/invertase-type recombinase catalytic" evidence="6">
    <location>
        <begin position="3"/>
        <end position="139"/>
    </location>
</feature>
<comment type="caution">
    <text evidence="7">The sequence shown here is derived from an EMBL/GenBank/DDBJ whole genome shotgun (WGS) entry which is preliminary data.</text>
</comment>